<accession>A0A2J0Q8F0</accession>
<dbReference type="GO" id="GO:0006412">
    <property type="term" value="P:translation"/>
    <property type="evidence" value="ECO:0007669"/>
    <property type="project" value="InterPro"/>
</dbReference>
<evidence type="ECO:0000256" key="3">
    <source>
        <dbReference type="ARBA" id="ARBA00023274"/>
    </source>
</evidence>
<dbReference type="Pfam" id="PF01084">
    <property type="entry name" value="Ribosomal_S18"/>
    <property type="match status" value="1"/>
</dbReference>
<evidence type="ECO:0000256" key="2">
    <source>
        <dbReference type="ARBA" id="ARBA00022980"/>
    </source>
</evidence>
<dbReference type="GO" id="GO:0070181">
    <property type="term" value="F:small ribosomal subunit rRNA binding"/>
    <property type="evidence" value="ECO:0007669"/>
    <property type="project" value="TreeGrafter"/>
</dbReference>
<comment type="caution">
    <text evidence="5">The sequence shown here is derived from an EMBL/GenBank/DDBJ whole genome shotgun (WGS) entry which is preliminary data.</text>
</comment>
<dbReference type="PRINTS" id="PR00974">
    <property type="entry name" value="RIBOSOMALS18"/>
</dbReference>
<keyword evidence="2 4" id="KW-0689">Ribosomal protein</keyword>
<dbReference type="AlphaFoldDB" id="A0A2J0Q8F0"/>
<dbReference type="GO" id="GO:1990904">
    <property type="term" value="C:ribonucleoprotein complex"/>
    <property type="evidence" value="ECO:0007669"/>
    <property type="project" value="UniProtKB-KW"/>
</dbReference>
<organism evidence="5 6">
    <name type="scientific">Candidatus Yanofskybacteria bacterium CG10_big_fil_rev_8_21_14_0_10_36_16</name>
    <dbReference type="NCBI Taxonomy" id="1975096"/>
    <lineage>
        <taxon>Bacteria</taxon>
        <taxon>Candidatus Yanofskyibacteriota</taxon>
    </lineage>
</organism>
<comment type="similarity">
    <text evidence="1 4">Belongs to the bacterial ribosomal protein bS18 family.</text>
</comment>
<dbReference type="Proteomes" id="UP000228496">
    <property type="component" value="Unassembled WGS sequence"/>
</dbReference>
<evidence type="ECO:0000313" key="6">
    <source>
        <dbReference type="Proteomes" id="UP000228496"/>
    </source>
</evidence>
<dbReference type="EMBL" id="PCXQ01000002">
    <property type="protein sequence ID" value="PJE51483.1"/>
    <property type="molecule type" value="Genomic_DNA"/>
</dbReference>
<evidence type="ECO:0000256" key="1">
    <source>
        <dbReference type="ARBA" id="ARBA00005589"/>
    </source>
</evidence>
<protein>
    <submittedName>
        <fullName evidence="5">30S ribosomal protein S18</fullName>
    </submittedName>
</protein>
<dbReference type="NCBIfam" id="TIGR00165">
    <property type="entry name" value="S18"/>
    <property type="match status" value="1"/>
</dbReference>
<dbReference type="PANTHER" id="PTHR13479">
    <property type="entry name" value="30S RIBOSOMAL PROTEIN S18"/>
    <property type="match status" value="1"/>
</dbReference>
<sequence length="70" mass="8244">MPCTACHKKINDFDYKEPRMLRKYVSGSFKVLPAKRTGLCPRHQRKVTNAIKLSRFMALMPFTRSQTRKK</sequence>
<dbReference type="InterPro" id="IPR036870">
    <property type="entry name" value="Ribosomal_bS18_sf"/>
</dbReference>
<dbReference type="SUPFAM" id="SSF46911">
    <property type="entry name" value="Ribosomal protein S18"/>
    <property type="match status" value="1"/>
</dbReference>
<proteinExistence type="inferred from homology"/>
<name>A0A2J0Q8F0_9BACT</name>
<reference evidence="5 6" key="1">
    <citation type="submission" date="2017-09" db="EMBL/GenBank/DDBJ databases">
        <title>Depth-based differentiation of microbial function through sediment-hosted aquifers and enrichment of novel symbionts in the deep terrestrial subsurface.</title>
        <authorList>
            <person name="Probst A.J."/>
            <person name="Ladd B."/>
            <person name="Jarett J.K."/>
            <person name="Geller-Mcgrath D.E."/>
            <person name="Sieber C.M."/>
            <person name="Emerson J.B."/>
            <person name="Anantharaman K."/>
            <person name="Thomas B.C."/>
            <person name="Malmstrom R."/>
            <person name="Stieglmeier M."/>
            <person name="Klingl A."/>
            <person name="Woyke T."/>
            <person name="Ryan C.M."/>
            <person name="Banfield J.F."/>
        </authorList>
    </citation>
    <scope>NUCLEOTIDE SEQUENCE [LARGE SCALE GENOMIC DNA]</scope>
    <source>
        <strain evidence="5">CG10_big_fil_rev_8_21_14_0_10_36_16</strain>
    </source>
</reference>
<evidence type="ECO:0000313" key="5">
    <source>
        <dbReference type="EMBL" id="PJE51483.1"/>
    </source>
</evidence>
<evidence type="ECO:0000256" key="4">
    <source>
        <dbReference type="RuleBase" id="RU003910"/>
    </source>
</evidence>
<dbReference type="GO" id="GO:0005840">
    <property type="term" value="C:ribosome"/>
    <property type="evidence" value="ECO:0007669"/>
    <property type="project" value="UniProtKB-KW"/>
</dbReference>
<dbReference type="PANTHER" id="PTHR13479:SF40">
    <property type="entry name" value="SMALL RIBOSOMAL SUBUNIT PROTEIN BS18M"/>
    <property type="match status" value="1"/>
</dbReference>
<dbReference type="GO" id="GO:0003735">
    <property type="term" value="F:structural constituent of ribosome"/>
    <property type="evidence" value="ECO:0007669"/>
    <property type="project" value="InterPro"/>
</dbReference>
<dbReference type="InterPro" id="IPR001648">
    <property type="entry name" value="Ribosomal_bS18"/>
</dbReference>
<gene>
    <name evidence="5" type="primary">rpsR</name>
    <name evidence="5" type="ORF">COV29_00680</name>
</gene>
<dbReference type="Gene3D" id="4.10.640.10">
    <property type="entry name" value="Ribosomal protein S18"/>
    <property type="match status" value="1"/>
</dbReference>
<keyword evidence="3 4" id="KW-0687">Ribonucleoprotein</keyword>